<feature type="transmembrane region" description="Helical" evidence="8">
    <location>
        <begin position="43"/>
        <end position="63"/>
    </location>
</feature>
<evidence type="ECO:0000313" key="9">
    <source>
        <dbReference type="EMBL" id="TXE88486.1"/>
    </source>
</evidence>
<dbReference type="PANTHER" id="PTHR30472">
    <property type="entry name" value="FERRIC ENTEROBACTIN TRANSPORT SYSTEM PERMEASE PROTEIN"/>
    <property type="match status" value="1"/>
</dbReference>
<dbReference type="GO" id="GO:0005886">
    <property type="term" value="C:plasma membrane"/>
    <property type="evidence" value="ECO:0007669"/>
    <property type="project" value="UniProtKB-SubCell"/>
</dbReference>
<evidence type="ECO:0000313" key="10">
    <source>
        <dbReference type="Proteomes" id="UP000321629"/>
    </source>
</evidence>
<proteinExistence type="inferred from homology"/>
<evidence type="ECO:0000256" key="7">
    <source>
        <dbReference type="ARBA" id="ARBA00023136"/>
    </source>
</evidence>
<sequence>MWILNMFSKNVLIFLFLIFLYIIFYFLYFDFNDIDIVFFEIKLPRFIMAILIGMILSMSGLITQNVFANPIADPYIIGIAQAASFGAILAFVLQMSDYYYGIFAFLISSVFSFLIFKISKNKSMAILLIIGISFSSFLGAFSSFFIYYMGEDSFKITSWFMGYLGLASWDKILILALPCFAAFVYFFIHKNELNILLSNDDEQALSLGVDCAKLKRNLLIVSSLIISYAISFSGIIGFVGLIIPHISRLILKTHDNNIILPFCTLFGGLFLLMSDYFSKNLLNPVEIPIGVVTSFFGAPLFLYLALKLREH</sequence>
<evidence type="ECO:0000256" key="5">
    <source>
        <dbReference type="ARBA" id="ARBA00022692"/>
    </source>
</evidence>
<evidence type="ECO:0000256" key="3">
    <source>
        <dbReference type="ARBA" id="ARBA00022448"/>
    </source>
</evidence>
<protein>
    <submittedName>
        <fullName evidence="9">Iron ABC transporter permease</fullName>
    </submittedName>
</protein>
<evidence type="ECO:0000256" key="2">
    <source>
        <dbReference type="ARBA" id="ARBA00007935"/>
    </source>
</evidence>
<feature type="transmembrane region" description="Helical" evidence="8">
    <location>
        <begin position="258"/>
        <end position="277"/>
    </location>
</feature>
<evidence type="ECO:0000256" key="1">
    <source>
        <dbReference type="ARBA" id="ARBA00004651"/>
    </source>
</evidence>
<dbReference type="SUPFAM" id="SSF81345">
    <property type="entry name" value="ABC transporter involved in vitamin B12 uptake, BtuC"/>
    <property type="match status" value="1"/>
</dbReference>
<keyword evidence="7 8" id="KW-0472">Membrane</keyword>
<dbReference type="InterPro" id="IPR037294">
    <property type="entry name" value="ABC_BtuC-like"/>
</dbReference>
<comment type="caution">
    <text evidence="9">The sequence shown here is derived from an EMBL/GenBank/DDBJ whole genome shotgun (WGS) entry which is preliminary data.</text>
</comment>
<gene>
    <name evidence="9" type="ORF">FPD38_03460</name>
</gene>
<dbReference type="GO" id="GO:0033214">
    <property type="term" value="P:siderophore-iron import into cell"/>
    <property type="evidence" value="ECO:0007669"/>
    <property type="project" value="TreeGrafter"/>
</dbReference>
<keyword evidence="4" id="KW-1003">Cell membrane</keyword>
<feature type="transmembrane region" description="Helical" evidence="8">
    <location>
        <begin position="125"/>
        <end position="149"/>
    </location>
</feature>
<feature type="transmembrane region" description="Helical" evidence="8">
    <location>
        <begin position="75"/>
        <end position="93"/>
    </location>
</feature>
<dbReference type="EMBL" id="VOWJ01000021">
    <property type="protein sequence ID" value="TXE88486.1"/>
    <property type="molecule type" value="Genomic_DNA"/>
</dbReference>
<organism evidence="9 10">
    <name type="scientific">Campylobacter volucris</name>
    <dbReference type="NCBI Taxonomy" id="1031542"/>
    <lineage>
        <taxon>Bacteria</taxon>
        <taxon>Pseudomonadati</taxon>
        <taxon>Campylobacterota</taxon>
        <taxon>Epsilonproteobacteria</taxon>
        <taxon>Campylobacterales</taxon>
        <taxon>Campylobacteraceae</taxon>
        <taxon>Campylobacter</taxon>
    </lineage>
</organism>
<comment type="similarity">
    <text evidence="2">Belongs to the binding-protein-dependent transport system permease family. FecCD subfamily.</text>
</comment>
<comment type="subcellular location">
    <subcellularLocation>
        <location evidence="1">Cell membrane</location>
        <topology evidence="1">Multi-pass membrane protein</topology>
    </subcellularLocation>
</comment>
<evidence type="ECO:0000256" key="8">
    <source>
        <dbReference type="SAM" id="Phobius"/>
    </source>
</evidence>
<dbReference type="Pfam" id="PF01032">
    <property type="entry name" value="FecCD"/>
    <property type="match status" value="1"/>
</dbReference>
<name>A0A5C7DUS8_9BACT</name>
<keyword evidence="6 8" id="KW-1133">Transmembrane helix</keyword>
<feature type="transmembrane region" description="Helical" evidence="8">
    <location>
        <begin position="169"/>
        <end position="188"/>
    </location>
</feature>
<evidence type="ECO:0000256" key="4">
    <source>
        <dbReference type="ARBA" id="ARBA00022475"/>
    </source>
</evidence>
<feature type="transmembrane region" description="Helical" evidence="8">
    <location>
        <begin position="218"/>
        <end position="246"/>
    </location>
</feature>
<reference evidence="9 10" key="1">
    <citation type="submission" date="2019-07" db="EMBL/GenBank/DDBJ databases">
        <title>Rapid identification of Enteric Bacteria from Whole Genome Sequences (WGS) using Average Nucleotide Identity (ANI).</title>
        <authorList>
            <person name="Lane C."/>
        </authorList>
    </citation>
    <scope>NUCLEOTIDE SEQUENCE [LARGE SCALE GENOMIC DNA]</scope>
    <source>
        <strain evidence="9 10">2016D-0084</strain>
    </source>
</reference>
<keyword evidence="3" id="KW-0813">Transport</keyword>
<dbReference type="GO" id="GO:0022857">
    <property type="term" value="F:transmembrane transporter activity"/>
    <property type="evidence" value="ECO:0007669"/>
    <property type="project" value="InterPro"/>
</dbReference>
<dbReference type="Gene3D" id="1.10.3470.10">
    <property type="entry name" value="ABC transporter involved in vitamin B12 uptake, BtuC"/>
    <property type="match status" value="1"/>
</dbReference>
<dbReference type="CDD" id="cd06550">
    <property type="entry name" value="TM_ABC_iron-siderophores_like"/>
    <property type="match status" value="1"/>
</dbReference>
<feature type="transmembrane region" description="Helical" evidence="8">
    <location>
        <begin position="12"/>
        <end position="31"/>
    </location>
</feature>
<feature type="transmembrane region" description="Helical" evidence="8">
    <location>
        <begin position="99"/>
        <end position="118"/>
    </location>
</feature>
<feature type="transmembrane region" description="Helical" evidence="8">
    <location>
        <begin position="289"/>
        <end position="306"/>
    </location>
</feature>
<accession>A0A5C7DUS8</accession>
<dbReference type="RefSeq" id="WP_147555503.1">
    <property type="nucleotide sequence ID" value="NZ_VOWJ01000021.1"/>
</dbReference>
<dbReference type="InterPro" id="IPR000522">
    <property type="entry name" value="ABC_transptr_permease_BtuC"/>
</dbReference>
<dbReference type="Proteomes" id="UP000321629">
    <property type="component" value="Unassembled WGS sequence"/>
</dbReference>
<evidence type="ECO:0000256" key="6">
    <source>
        <dbReference type="ARBA" id="ARBA00022989"/>
    </source>
</evidence>
<keyword evidence="5 8" id="KW-0812">Transmembrane</keyword>
<dbReference type="PANTHER" id="PTHR30472:SF25">
    <property type="entry name" value="ABC TRANSPORTER PERMEASE PROTEIN MJ0876-RELATED"/>
    <property type="match status" value="1"/>
</dbReference>
<dbReference type="AlphaFoldDB" id="A0A5C7DUS8"/>